<accession>A0A915PZM9</accession>
<dbReference type="InterPro" id="IPR015943">
    <property type="entry name" value="WD40/YVTN_repeat-like_dom_sf"/>
</dbReference>
<dbReference type="PANTHER" id="PTHR44215:SF1">
    <property type="entry name" value="WD REPEAT-CONTAINING PROTEIN 75"/>
    <property type="match status" value="1"/>
</dbReference>
<proteinExistence type="predicted"/>
<keyword evidence="5" id="KW-0677">Repeat</keyword>
<evidence type="ECO:0000256" key="4">
    <source>
        <dbReference type="ARBA" id="ARBA00022574"/>
    </source>
</evidence>
<organism evidence="8 9">
    <name type="scientific">Setaria digitata</name>
    <dbReference type="NCBI Taxonomy" id="48799"/>
    <lineage>
        <taxon>Eukaryota</taxon>
        <taxon>Metazoa</taxon>
        <taxon>Ecdysozoa</taxon>
        <taxon>Nematoda</taxon>
        <taxon>Chromadorea</taxon>
        <taxon>Rhabditida</taxon>
        <taxon>Spirurina</taxon>
        <taxon>Spiruromorpha</taxon>
        <taxon>Filarioidea</taxon>
        <taxon>Setariidae</taxon>
        <taxon>Setaria</taxon>
    </lineage>
</organism>
<evidence type="ECO:0000256" key="2">
    <source>
        <dbReference type="ARBA" id="ARBA00022517"/>
    </source>
</evidence>
<keyword evidence="6" id="KW-0804">Transcription</keyword>
<evidence type="ECO:0000256" key="5">
    <source>
        <dbReference type="ARBA" id="ARBA00022737"/>
    </source>
</evidence>
<dbReference type="WBParaSite" id="sdigi.contig4.g508.t1">
    <property type="protein sequence ID" value="sdigi.contig4.g508.t1"/>
    <property type="gene ID" value="sdigi.contig4.g508"/>
</dbReference>
<dbReference type="PANTHER" id="PTHR44215">
    <property type="entry name" value="WD REPEAT-CONTAINING PROTEIN 75"/>
    <property type="match status" value="1"/>
</dbReference>
<dbReference type="Gene3D" id="2.130.10.10">
    <property type="entry name" value="YVTN repeat-like/Quinoprotein amine dehydrogenase"/>
    <property type="match status" value="1"/>
</dbReference>
<keyword evidence="8" id="KW-1185">Reference proteome</keyword>
<evidence type="ECO:0000256" key="7">
    <source>
        <dbReference type="ARBA" id="ARBA00023242"/>
    </source>
</evidence>
<protein>
    <submittedName>
        <fullName evidence="9">Anaphase-promoting complex subunit 4 WD40 domain-containing protein</fullName>
    </submittedName>
</protein>
<dbReference type="GO" id="GO:0003723">
    <property type="term" value="F:RNA binding"/>
    <property type="evidence" value="ECO:0007669"/>
    <property type="project" value="InterPro"/>
</dbReference>
<keyword evidence="4" id="KW-0853">WD repeat</keyword>
<dbReference type="InterPro" id="IPR053826">
    <property type="entry name" value="WDR75"/>
</dbReference>
<name>A0A915PZM9_9BILA</name>
<evidence type="ECO:0000256" key="1">
    <source>
        <dbReference type="ARBA" id="ARBA00004604"/>
    </source>
</evidence>
<dbReference type="GO" id="GO:0045943">
    <property type="term" value="P:positive regulation of transcription by RNA polymerase I"/>
    <property type="evidence" value="ECO:0007669"/>
    <property type="project" value="InterPro"/>
</dbReference>
<dbReference type="GO" id="GO:0032040">
    <property type="term" value="C:small-subunit processome"/>
    <property type="evidence" value="ECO:0007669"/>
    <property type="project" value="InterPro"/>
</dbReference>
<dbReference type="GO" id="GO:2000234">
    <property type="term" value="P:positive regulation of rRNA processing"/>
    <property type="evidence" value="ECO:0007669"/>
    <property type="project" value="TreeGrafter"/>
</dbReference>
<reference evidence="9" key="1">
    <citation type="submission" date="2022-11" db="UniProtKB">
        <authorList>
            <consortium name="WormBaseParasite"/>
        </authorList>
    </citation>
    <scope>IDENTIFICATION</scope>
</reference>
<sequence>MLRLLSLCSKYLGQSSQVSSPRSKHPSTITQAFIASNNDVIVVEVESGCRKQLLTHPAKVVSLYYAFSNKVITYTVNGTEYLWSTDTWTILCCRELNCLPVSVWHSNETTLVVTRNEDRELIVTKINESKVLQKQEILRTGPHNIRSSQFAVTTTYFVCCEKLFIYLYTFGEIGVKRFKYIGRAEFMDSSLLEFMSIAALGDTVASAISFGRVFIWNNVSQKGISTFTHSVHWHKWAPCLALSESNTLFSGGDEGVLAKFALSESKSIAKPQLLPRLQAPVRRLNLSEDGSIVIVVLADNSAHFILNSTLNVLSSVESILCSPKKPLFPLTEDPAYTSYVVHSARPGIVQWIKPSTMTSVATADISRENPVEGENIFSDTKGYTDVCGVALSQTVVVTADCNVGFGIPNNRLQFWRRNKDLGSLALECRELYTNGIINFIRACFEYDMFITADNKGVLCTWEKIQEKKWYKSNEIHWMGVPILHMSRIRKLHFAAIHDITGKVNGVVALWCVEQKKIPRIVHVHQGNGKLGAVEWGPLNNASLLIISSKSCIYAFNVCTFTPMWIVCEPNLKLAVTSEFTVAYKENAIFVIDSTSGTLLCQKKLNSIPESVIAVGEDRTFTVIAAYEKGYGVVARSELLEEAQNEMHKKNTASKKTPFSNLLIAGKKNVENDDVPTETPSDLEIFSGPAYSLAPIPYLAQKFIRSCLLLPQ</sequence>
<dbReference type="GO" id="GO:0006364">
    <property type="term" value="P:rRNA processing"/>
    <property type="evidence" value="ECO:0007669"/>
    <property type="project" value="UniProtKB-KW"/>
</dbReference>
<keyword evidence="7" id="KW-0539">Nucleus</keyword>
<evidence type="ECO:0000256" key="3">
    <source>
        <dbReference type="ARBA" id="ARBA00022552"/>
    </source>
</evidence>
<dbReference type="AlphaFoldDB" id="A0A915PZM9"/>
<comment type="subcellular location">
    <subcellularLocation>
        <location evidence="1">Nucleus</location>
        <location evidence="1">Nucleolus</location>
    </subcellularLocation>
</comment>
<keyword evidence="2" id="KW-0690">Ribosome biogenesis</keyword>
<dbReference type="InterPro" id="IPR036322">
    <property type="entry name" value="WD40_repeat_dom_sf"/>
</dbReference>
<keyword evidence="3" id="KW-0698">rRNA processing</keyword>
<evidence type="ECO:0000256" key="6">
    <source>
        <dbReference type="ARBA" id="ARBA00023163"/>
    </source>
</evidence>
<dbReference type="SUPFAM" id="SSF50978">
    <property type="entry name" value="WD40 repeat-like"/>
    <property type="match status" value="2"/>
</dbReference>
<dbReference type="Proteomes" id="UP000887581">
    <property type="component" value="Unplaced"/>
</dbReference>
<evidence type="ECO:0000313" key="8">
    <source>
        <dbReference type="Proteomes" id="UP000887581"/>
    </source>
</evidence>
<evidence type="ECO:0000313" key="9">
    <source>
        <dbReference type="WBParaSite" id="sdigi.contig4.g508.t1"/>
    </source>
</evidence>